<sequence length="180" mass="20359">MLRQKDLEQLNANLKTQKNLWLLMFAAPFIYLFMGYLVGPIWTDRTWGGDWMLPFMRAGLALLALLNVAVSWQARRLTLAGRPWRLILRIERRLAAAAPDYLHPAARLYQALQIFTLGLAESIALLGLVLFILGDGLIALFLFANFSVIVLILFRPRMVELIGIAGRLLSGQINLDRNQA</sequence>
<keyword evidence="1" id="KW-1133">Transmembrane helix</keyword>
<feature type="transmembrane region" description="Helical" evidence="1">
    <location>
        <begin position="20"/>
        <end position="39"/>
    </location>
</feature>
<gene>
    <name evidence="2" type="ORF">SAMN05660860_01937</name>
</gene>
<accession>A0A1G9QX19</accession>
<name>A0A1G9QX19_9BACT</name>
<evidence type="ECO:0000313" key="2">
    <source>
        <dbReference type="EMBL" id="SDM15420.1"/>
    </source>
</evidence>
<organism evidence="2 3">
    <name type="scientific">Geoalkalibacter ferrihydriticus</name>
    <dbReference type="NCBI Taxonomy" id="392333"/>
    <lineage>
        <taxon>Bacteria</taxon>
        <taxon>Pseudomonadati</taxon>
        <taxon>Thermodesulfobacteriota</taxon>
        <taxon>Desulfuromonadia</taxon>
        <taxon>Desulfuromonadales</taxon>
        <taxon>Geoalkalibacteraceae</taxon>
        <taxon>Geoalkalibacter</taxon>
    </lineage>
</organism>
<evidence type="ECO:0000256" key="1">
    <source>
        <dbReference type="SAM" id="Phobius"/>
    </source>
</evidence>
<feature type="transmembrane region" description="Helical" evidence="1">
    <location>
        <begin position="137"/>
        <end position="154"/>
    </location>
</feature>
<feature type="transmembrane region" description="Helical" evidence="1">
    <location>
        <begin position="51"/>
        <end position="72"/>
    </location>
</feature>
<proteinExistence type="predicted"/>
<reference evidence="2 3" key="1">
    <citation type="submission" date="2016-10" db="EMBL/GenBank/DDBJ databases">
        <authorList>
            <person name="de Groot N.N."/>
        </authorList>
    </citation>
    <scope>NUCLEOTIDE SEQUENCE [LARGE SCALE GENOMIC DNA]</scope>
    <source>
        <strain evidence="2 3">DSM 17813</strain>
    </source>
</reference>
<dbReference type="AlphaFoldDB" id="A0A1G9QX19"/>
<keyword evidence="1" id="KW-0472">Membrane</keyword>
<dbReference type="EMBL" id="FNGU01000004">
    <property type="protein sequence ID" value="SDM15420.1"/>
    <property type="molecule type" value="Genomic_DNA"/>
</dbReference>
<evidence type="ECO:0000313" key="3">
    <source>
        <dbReference type="Proteomes" id="UP000182146"/>
    </source>
</evidence>
<dbReference type="Proteomes" id="UP000182146">
    <property type="component" value="Unassembled WGS sequence"/>
</dbReference>
<dbReference type="STRING" id="392333.SAMN05660860_01937"/>
<keyword evidence="1" id="KW-0812">Transmembrane</keyword>
<feature type="transmembrane region" description="Helical" evidence="1">
    <location>
        <begin position="111"/>
        <end position="131"/>
    </location>
</feature>
<protein>
    <submittedName>
        <fullName evidence="2">Uncharacterized protein</fullName>
    </submittedName>
</protein>